<dbReference type="PANTHER" id="PTHR33744:SF15">
    <property type="entry name" value="CARBOHYDRATE DIACID REGULATOR"/>
    <property type="match status" value="1"/>
</dbReference>
<dbReference type="InterPro" id="IPR042070">
    <property type="entry name" value="PucR_C-HTH_sf"/>
</dbReference>
<dbReference type="SUPFAM" id="SSF46689">
    <property type="entry name" value="Homeodomain-like"/>
    <property type="match status" value="1"/>
</dbReference>
<dbReference type="AlphaFoldDB" id="A0AAX3MYW7"/>
<dbReference type="Proteomes" id="UP001221519">
    <property type="component" value="Chromosome"/>
</dbReference>
<protein>
    <submittedName>
        <fullName evidence="2">Helix-turn-helix domain-containing protein</fullName>
    </submittedName>
</protein>
<keyword evidence="5" id="KW-1185">Reference proteome</keyword>
<dbReference type="Proteomes" id="UP001220962">
    <property type="component" value="Chromosome"/>
</dbReference>
<dbReference type="InterPro" id="IPR025736">
    <property type="entry name" value="PucR_C-HTH_dom"/>
</dbReference>
<dbReference type="InterPro" id="IPR051448">
    <property type="entry name" value="CdaR-like_regulators"/>
</dbReference>
<reference evidence="2 5" key="1">
    <citation type="submission" date="2023-02" db="EMBL/GenBank/DDBJ databases">
        <title>Pathogen: clinical or host-associated sample.</title>
        <authorList>
            <person name="Hergert J."/>
            <person name="Casey R."/>
            <person name="Wagner J."/>
            <person name="Young E.L."/>
            <person name="Oakeson K.F."/>
        </authorList>
    </citation>
    <scope>NUCLEOTIDE SEQUENCE</scope>
    <source>
        <strain evidence="3 5">2022CK-00829</strain>
        <strain evidence="2">2022CK-00830</strain>
    </source>
</reference>
<dbReference type="PANTHER" id="PTHR33744">
    <property type="entry name" value="CARBOHYDRATE DIACID REGULATOR"/>
    <property type="match status" value="1"/>
</dbReference>
<organism evidence="2 4">
    <name type="scientific">Paenibacillus urinalis</name>
    <dbReference type="NCBI Taxonomy" id="521520"/>
    <lineage>
        <taxon>Bacteria</taxon>
        <taxon>Bacillati</taxon>
        <taxon>Bacillota</taxon>
        <taxon>Bacilli</taxon>
        <taxon>Bacillales</taxon>
        <taxon>Paenibacillaceae</taxon>
        <taxon>Paenibacillus</taxon>
    </lineage>
</organism>
<proteinExistence type="predicted"/>
<evidence type="ECO:0000313" key="5">
    <source>
        <dbReference type="Proteomes" id="UP001221519"/>
    </source>
</evidence>
<evidence type="ECO:0000313" key="4">
    <source>
        <dbReference type="Proteomes" id="UP001220962"/>
    </source>
</evidence>
<dbReference type="EMBL" id="CP118101">
    <property type="protein sequence ID" value="WDH82825.1"/>
    <property type="molecule type" value="Genomic_DNA"/>
</dbReference>
<evidence type="ECO:0000313" key="3">
    <source>
        <dbReference type="EMBL" id="WDI02569.1"/>
    </source>
</evidence>
<dbReference type="Gene3D" id="1.10.10.2840">
    <property type="entry name" value="PucR C-terminal helix-turn-helix domain"/>
    <property type="match status" value="1"/>
</dbReference>
<dbReference type="RefSeq" id="WP_193746109.1">
    <property type="nucleotide sequence ID" value="NZ_CP118101.1"/>
</dbReference>
<feature type="domain" description="PucR C-terminal helix-turn-helix" evidence="1">
    <location>
        <begin position="307"/>
        <end position="362"/>
    </location>
</feature>
<dbReference type="EMBL" id="CP118108">
    <property type="protein sequence ID" value="WDI02569.1"/>
    <property type="molecule type" value="Genomic_DNA"/>
</dbReference>
<gene>
    <name evidence="2" type="ORF">PUW23_00700</name>
    <name evidence="3" type="ORF">PUW25_00700</name>
</gene>
<evidence type="ECO:0000313" key="2">
    <source>
        <dbReference type="EMBL" id="WDH82825.1"/>
    </source>
</evidence>
<name>A0AAX3MYW7_9BACL</name>
<accession>A0AAX3MYW7</accession>
<evidence type="ECO:0000259" key="1">
    <source>
        <dbReference type="Pfam" id="PF13556"/>
    </source>
</evidence>
<dbReference type="InterPro" id="IPR009057">
    <property type="entry name" value="Homeodomain-like_sf"/>
</dbReference>
<sequence>MDYTVLLQKLQQIMDTSFEINELQSIDDTKSIAERDLGEASFVVNDQLYFHLNNEKEEQPLVLSVSAHRVSASERALIEWIITSMQSVSPSHADQTTDQSNMKLLSTWILDQIDSAELLAIPEGLDKLTPVFSEGIVPFYITYEGGHDSGIASKSMYKLLQSYFGGEIMLVLLEQDKWLVLAEEAIVLDRTELKDMDQSTDRTEFALESELMAFAEGLYEVVANEWVGVFNLSVHSPLYTLESLPNVTSLLMETIQLGKVFKMSEHVYFPWQFTLERLVSRIPEEQRSGYLDEVKDSSILFDEETISTLEIFFQLDCNVSETAKRLYIHRNTLIYRLDKIKQETGLDVRSFKDAVLVKLTLLLYKVTKRL</sequence>
<dbReference type="Pfam" id="PF13556">
    <property type="entry name" value="HTH_30"/>
    <property type="match status" value="1"/>
</dbReference>